<dbReference type="RefSeq" id="WP_229845276.1">
    <property type="nucleotide sequence ID" value="NZ_BMVB01000046.1"/>
</dbReference>
<organism evidence="3 4">
    <name type="scientific">Streptomyces cinnamoneus</name>
    <name type="common">Streptoverticillium cinnamoneum</name>
    <dbReference type="NCBI Taxonomy" id="53446"/>
    <lineage>
        <taxon>Bacteria</taxon>
        <taxon>Bacillati</taxon>
        <taxon>Actinomycetota</taxon>
        <taxon>Actinomycetes</taxon>
        <taxon>Kitasatosporales</taxon>
        <taxon>Streptomycetaceae</taxon>
        <taxon>Streptomyces</taxon>
        <taxon>Streptomyces cinnamoneus group</taxon>
    </lineage>
</organism>
<evidence type="ECO:0000256" key="1">
    <source>
        <dbReference type="SAM" id="MobiDB-lite"/>
    </source>
</evidence>
<feature type="transmembrane region" description="Helical" evidence="2">
    <location>
        <begin position="146"/>
        <end position="164"/>
    </location>
</feature>
<reference evidence="3" key="2">
    <citation type="submission" date="2020-09" db="EMBL/GenBank/DDBJ databases">
        <authorList>
            <person name="Sun Q."/>
            <person name="Ohkuma M."/>
        </authorList>
    </citation>
    <scope>NUCLEOTIDE SEQUENCE</scope>
    <source>
        <strain evidence="3">JCM 4633</strain>
    </source>
</reference>
<dbReference type="Proteomes" id="UP000646244">
    <property type="component" value="Unassembled WGS sequence"/>
</dbReference>
<keyword evidence="2" id="KW-0812">Transmembrane</keyword>
<name>A0A918WQ89_STRCJ</name>
<feature type="transmembrane region" description="Helical" evidence="2">
    <location>
        <begin position="185"/>
        <end position="209"/>
    </location>
</feature>
<evidence type="ECO:0000313" key="4">
    <source>
        <dbReference type="Proteomes" id="UP000646244"/>
    </source>
</evidence>
<evidence type="ECO:0000313" key="3">
    <source>
        <dbReference type="EMBL" id="GHC74317.1"/>
    </source>
</evidence>
<proteinExistence type="predicted"/>
<reference evidence="3" key="1">
    <citation type="journal article" date="2014" name="Int. J. Syst. Evol. Microbiol.">
        <title>Complete genome sequence of Corynebacterium casei LMG S-19264T (=DSM 44701T), isolated from a smear-ripened cheese.</title>
        <authorList>
            <consortium name="US DOE Joint Genome Institute (JGI-PGF)"/>
            <person name="Walter F."/>
            <person name="Albersmeier A."/>
            <person name="Kalinowski J."/>
            <person name="Ruckert C."/>
        </authorList>
    </citation>
    <scope>NUCLEOTIDE SEQUENCE</scope>
    <source>
        <strain evidence="3">JCM 4633</strain>
    </source>
</reference>
<keyword evidence="2" id="KW-1133">Transmembrane helix</keyword>
<evidence type="ECO:0000256" key="2">
    <source>
        <dbReference type="SAM" id="Phobius"/>
    </source>
</evidence>
<sequence length="213" mass="22253">MSAVWSDPPLSVVPSPRSRPRPVPAMAVAKPGAARHARPVGLYDSWWTVGGAALAICAAWAVSVFVAVHLQADATLHTAALFVHLASLVLGFGGVLVADYYGLLWVTGRCTLQEAVGSASRLHFPIWAGLAGLVASGVFLHPNPSAPLTLAKLVMVLVLSLNGLQAGLLNKRMAAHAATSSEPRYLAWGGATAIVSQICWWGAVVIGFMNTQS</sequence>
<feature type="transmembrane region" description="Helical" evidence="2">
    <location>
        <begin position="80"/>
        <end position="101"/>
    </location>
</feature>
<accession>A0A918WQ89</accession>
<feature type="transmembrane region" description="Helical" evidence="2">
    <location>
        <begin position="122"/>
        <end position="140"/>
    </location>
</feature>
<protein>
    <submittedName>
        <fullName evidence="3">Uncharacterized protein</fullName>
    </submittedName>
</protein>
<dbReference type="AlphaFoldDB" id="A0A918WQ89"/>
<feature type="region of interest" description="Disordered" evidence="1">
    <location>
        <begin position="1"/>
        <end position="23"/>
    </location>
</feature>
<gene>
    <name evidence="3" type="ORF">GCM10010507_62150</name>
</gene>
<keyword evidence="2" id="KW-0472">Membrane</keyword>
<comment type="caution">
    <text evidence="3">The sequence shown here is derived from an EMBL/GenBank/DDBJ whole genome shotgun (WGS) entry which is preliminary data.</text>
</comment>
<feature type="transmembrane region" description="Helical" evidence="2">
    <location>
        <begin position="45"/>
        <end position="68"/>
    </location>
</feature>
<dbReference type="EMBL" id="BMVB01000046">
    <property type="protein sequence ID" value="GHC74317.1"/>
    <property type="molecule type" value="Genomic_DNA"/>
</dbReference>